<dbReference type="PANTHER" id="PTHR43877">
    <property type="entry name" value="AMINOALKYLPHOSPHONATE N-ACETYLTRANSFERASE-RELATED-RELATED"/>
    <property type="match status" value="1"/>
</dbReference>
<dbReference type="Gene3D" id="3.40.630.30">
    <property type="match status" value="1"/>
</dbReference>
<dbReference type="SUPFAM" id="SSF55729">
    <property type="entry name" value="Acyl-CoA N-acyltransferases (Nat)"/>
    <property type="match status" value="1"/>
</dbReference>
<comment type="caution">
    <text evidence="4">The sequence shown here is derived from an EMBL/GenBank/DDBJ whole genome shotgun (WGS) entry which is preliminary data.</text>
</comment>
<reference evidence="4 5" key="1">
    <citation type="submission" date="2019-01" db="EMBL/GenBank/DDBJ databases">
        <authorList>
            <person name="Chen W.-M."/>
        </authorList>
    </citation>
    <scope>NUCLEOTIDE SEQUENCE [LARGE SCALE GENOMIC DNA]</scope>
    <source>
        <strain evidence="4 5">CCP-18</strain>
    </source>
</reference>
<evidence type="ECO:0000256" key="2">
    <source>
        <dbReference type="ARBA" id="ARBA00023315"/>
    </source>
</evidence>
<evidence type="ECO:0000313" key="5">
    <source>
        <dbReference type="Proteomes" id="UP000288587"/>
    </source>
</evidence>
<protein>
    <submittedName>
        <fullName evidence="4">GNAT family N-acetyltransferase</fullName>
    </submittedName>
</protein>
<evidence type="ECO:0000259" key="3">
    <source>
        <dbReference type="PROSITE" id="PS51186"/>
    </source>
</evidence>
<evidence type="ECO:0000256" key="1">
    <source>
        <dbReference type="ARBA" id="ARBA00022679"/>
    </source>
</evidence>
<sequence>MACAGRSERGLSWTLRVATPADALRLSVLATQVWLDTYCAEGVDDSLAREVRHSCGPEAFDARLQEPLRHHLLAERDGGFVQAFVELLPDQALPLAGLEPGAEVVRLYVQPSAQGHGLGGRLLSAAGDWARARAQRSLWLTVWTGNARARRFYAGQGFHDLGATHFEFEGRRYANQVLQRGL</sequence>
<dbReference type="InterPro" id="IPR016181">
    <property type="entry name" value="Acyl_CoA_acyltransferase"/>
</dbReference>
<dbReference type="Proteomes" id="UP000288587">
    <property type="component" value="Unassembled WGS sequence"/>
</dbReference>
<proteinExistence type="predicted"/>
<organism evidence="4 5">
    <name type="scientific">Inhella crocodyli</name>
    <dbReference type="NCBI Taxonomy" id="2499851"/>
    <lineage>
        <taxon>Bacteria</taxon>
        <taxon>Pseudomonadati</taxon>
        <taxon>Pseudomonadota</taxon>
        <taxon>Betaproteobacteria</taxon>
        <taxon>Burkholderiales</taxon>
        <taxon>Sphaerotilaceae</taxon>
        <taxon>Inhella</taxon>
    </lineage>
</organism>
<feature type="domain" description="N-acetyltransferase" evidence="3">
    <location>
        <begin position="35"/>
        <end position="182"/>
    </location>
</feature>
<gene>
    <name evidence="4" type="ORF">EOD73_14540</name>
</gene>
<dbReference type="InterPro" id="IPR050832">
    <property type="entry name" value="Bact_Acetyltransf"/>
</dbReference>
<dbReference type="CDD" id="cd04301">
    <property type="entry name" value="NAT_SF"/>
    <property type="match status" value="1"/>
</dbReference>
<keyword evidence="1 4" id="KW-0808">Transferase</keyword>
<evidence type="ECO:0000313" key="4">
    <source>
        <dbReference type="EMBL" id="RVT83781.1"/>
    </source>
</evidence>
<accession>A0A3S2UBS0</accession>
<dbReference type="AlphaFoldDB" id="A0A3S2UBS0"/>
<dbReference type="OrthoDB" id="143110at2"/>
<dbReference type="EMBL" id="SACM01000004">
    <property type="protein sequence ID" value="RVT83781.1"/>
    <property type="molecule type" value="Genomic_DNA"/>
</dbReference>
<dbReference type="PROSITE" id="PS51186">
    <property type="entry name" value="GNAT"/>
    <property type="match status" value="1"/>
</dbReference>
<name>A0A3S2UBS0_9BURK</name>
<dbReference type="Pfam" id="PF00583">
    <property type="entry name" value="Acetyltransf_1"/>
    <property type="match status" value="1"/>
</dbReference>
<dbReference type="InterPro" id="IPR000182">
    <property type="entry name" value="GNAT_dom"/>
</dbReference>
<dbReference type="GO" id="GO:0016747">
    <property type="term" value="F:acyltransferase activity, transferring groups other than amino-acyl groups"/>
    <property type="evidence" value="ECO:0007669"/>
    <property type="project" value="InterPro"/>
</dbReference>
<keyword evidence="5" id="KW-1185">Reference proteome</keyword>
<keyword evidence="2" id="KW-0012">Acyltransferase</keyword>